<organism evidence="1 2">
    <name type="scientific">Pectobacterium phage PEAT2</name>
    <dbReference type="NCBI Taxonomy" id="2053078"/>
    <lineage>
        <taxon>Viruses</taxon>
        <taxon>Duplodnaviria</taxon>
        <taxon>Heunggongvirae</taxon>
        <taxon>Uroviricota</taxon>
        <taxon>Caudoviricetes</taxon>
        <taxon>Jameshumphriesvirinae</taxon>
        <taxon>Peatvirus</taxon>
        <taxon>Peatvirus peat2</taxon>
    </lineage>
</organism>
<evidence type="ECO:0000313" key="2">
    <source>
        <dbReference type="Proteomes" id="UP000241775"/>
    </source>
</evidence>
<accession>A0A2H4N7F9</accession>
<dbReference type="Proteomes" id="UP000241775">
    <property type="component" value="Segment"/>
</dbReference>
<evidence type="ECO:0000313" key="1">
    <source>
        <dbReference type="EMBL" id="ATV25115.1"/>
    </source>
</evidence>
<protein>
    <submittedName>
        <fullName evidence="1">Uncharacterized protein</fullName>
    </submittedName>
</protein>
<proteinExistence type="predicted"/>
<dbReference type="KEGG" id="vg:41901034"/>
<dbReference type="RefSeq" id="YP_009702233.1">
    <property type="nucleotide sequence ID" value="NC_044940.1"/>
</dbReference>
<keyword evidence="2" id="KW-1185">Reference proteome</keyword>
<sequence>MTMSLIKTFTAGDITVNAAMPSAIEQDELLSLVSAQFIAHAANVYKNGGELGVKDVTLLLTAVPHHIKQRIAEVLLSKAMTAGTNTKITVNDFPGKMMTLNTLLAELFLWVYADFFDYVQNANKDE</sequence>
<name>A0A2H4N7F9_9CAUD</name>
<reference evidence="1 2" key="1">
    <citation type="submission" date="2017-11" db="EMBL/GenBank/DDBJ databases">
        <title>Complete genome sequence of phytopathogenic Pectobacterium atrosepticum bacteriophage Peat2 includes a CRISPR Cas4 nuclease.</title>
        <authorList>
            <person name="Kalischuk M."/>
            <person name="Hachey J."/>
            <person name="Thomas D."/>
            <person name="Kawchuk L."/>
        </authorList>
    </citation>
    <scope>NUCLEOTIDE SEQUENCE [LARGE SCALE GENOMIC DNA]</scope>
</reference>
<dbReference type="GeneID" id="41901034"/>
<dbReference type="EMBL" id="MG432137">
    <property type="protein sequence ID" value="ATV25115.1"/>
    <property type="molecule type" value="Genomic_DNA"/>
</dbReference>